<name>A0A850EDL4_9BACL</name>
<evidence type="ECO:0000313" key="2">
    <source>
        <dbReference type="EMBL" id="NUU59353.1"/>
    </source>
</evidence>
<organism evidence="2 3">
    <name type="scientific">Paenibacillus agri</name>
    <dbReference type="NCBI Taxonomy" id="2744309"/>
    <lineage>
        <taxon>Bacteria</taxon>
        <taxon>Bacillati</taxon>
        <taxon>Bacillota</taxon>
        <taxon>Bacilli</taxon>
        <taxon>Bacillales</taxon>
        <taxon>Paenibacillaceae</taxon>
        <taxon>Paenibacillus</taxon>
    </lineage>
</organism>
<proteinExistence type="predicted"/>
<dbReference type="RefSeq" id="WP_175370044.1">
    <property type="nucleotide sequence ID" value="NZ_JABWCS010000184.1"/>
</dbReference>
<keyword evidence="3" id="KW-1185">Reference proteome</keyword>
<protein>
    <submittedName>
        <fullName evidence="2">Uncharacterized protein</fullName>
    </submittedName>
</protein>
<evidence type="ECO:0000313" key="3">
    <source>
        <dbReference type="Proteomes" id="UP000564806"/>
    </source>
</evidence>
<gene>
    <name evidence="2" type="ORF">HPT30_03170</name>
</gene>
<sequence>MRIIKSFFCVKFNVDIYESGRITIKRHALLLASSVLLFNVLVACNSQQQQNPGATTNHSSTQEQNSSGNLSSVFPSSILADSLSIDSVNEYSTIRAELLTDKGTLLMISNGREERGHLIVSSTLGQEGDQTFQSNYSIVYREGEQDTVLLELPAYLFVQPSDNTLSFEKTSFKEAEVYVLTPQYQTGHGLEGYAFAVSKHSGEAFPLEIIHSGHVSKTLLYSELESFPTVENNRLIVHPPIGAGTPDEDAKAIHYRLDLSNKQLVAE</sequence>
<accession>A0A850EDL4</accession>
<dbReference type="AlphaFoldDB" id="A0A850EDL4"/>
<evidence type="ECO:0000256" key="1">
    <source>
        <dbReference type="SAM" id="MobiDB-lite"/>
    </source>
</evidence>
<dbReference type="Proteomes" id="UP000564806">
    <property type="component" value="Unassembled WGS sequence"/>
</dbReference>
<reference evidence="2" key="1">
    <citation type="submission" date="2020-06" db="EMBL/GenBank/DDBJ databases">
        <title>Paenibacillus sp. nov., isolated from soil.</title>
        <authorList>
            <person name="Seo Y.L."/>
        </authorList>
    </citation>
    <scope>NUCLEOTIDE SEQUENCE [LARGE SCALE GENOMIC DNA]</scope>
    <source>
        <strain evidence="2">JW14</strain>
    </source>
</reference>
<comment type="caution">
    <text evidence="2">The sequence shown here is derived from an EMBL/GenBank/DDBJ whole genome shotgun (WGS) entry which is preliminary data.</text>
</comment>
<dbReference type="EMBL" id="JABWCS010000184">
    <property type="protein sequence ID" value="NUU59353.1"/>
    <property type="molecule type" value="Genomic_DNA"/>
</dbReference>
<feature type="region of interest" description="Disordered" evidence="1">
    <location>
        <begin position="49"/>
        <end position="71"/>
    </location>
</feature>